<reference evidence="1 2" key="1">
    <citation type="journal article" date="2012" name="J. Bacteriol.">
        <title>Complete genome sequence of the hyperthermophilic cellulolytic Crenarchaeon 'Thermogladius cellulolyticus' 1633.</title>
        <authorList>
            <person name="Mardanov A.V."/>
            <person name="Kochetkova T.V."/>
            <person name="Beletsky A.V."/>
            <person name="Bonch-Osmolovskaya E.A."/>
            <person name="Ravin N.V."/>
            <person name="Skryabin K.G."/>
        </authorList>
    </citation>
    <scope>NUCLEOTIDE SEQUENCE [LARGE SCALE GENOMIC DNA]</scope>
    <source>
        <strain evidence="2">DSM 22663 / VKM B-2946 / 1633</strain>
    </source>
</reference>
<dbReference type="Proteomes" id="UP000005270">
    <property type="component" value="Chromosome"/>
</dbReference>
<evidence type="ECO:0000313" key="1">
    <source>
        <dbReference type="EMBL" id="AFK50669.1"/>
    </source>
</evidence>
<dbReference type="AlphaFoldDB" id="I3TD31"/>
<gene>
    <name evidence="1" type="ordered locus">TCELL_0244</name>
</gene>
<name>I3TD31_THEC1</name>
<accession>I3TD31</accession>
<protein>
    <submittedName>
        <fullName evidence="1">Uncharacterized protein</fullName>
    </submittedName>
</protein>
<dbReference type="eggNOG" id="arCOG08878">
    <property type="taxonomic scope" value="Archaea"/>
</dbReference>
<keyword evidence="2" id="KW-1185">Reference proteome</keyword>
<dbReference type="InParanoid" id="I3TD31"/>
<dbReference type="KEGG" id="thg:TCELL_0244"/>
<proteinExistence type="predicted"/>
<evidence type="ECO:0000313" key="2">
    <source>
        <dbReference type="Proteomes" id="UP000005270"/>
    </source>
</evidence>
<dbReference type="HOGENOM" id="CLU_1275391_0_0_2"/>
<dbReference type="EMBL" id="CP003531">
    <property type="protein sequence ID" value="AFK50669.1"/>
    <property type="molecule type" value="Genomic_DNA"/>
</dbReference>
<sequence>MLPRVLAGSVVLETWRLTVRELVALLKSVDDQSRVGVTTRPGVILARLGERVVDVAIPPFAIVISGVDPATLPETLSKTPVAYVTARDTWLDLKWVSTRTLLAVAEALQECVLENNCGGISLDQNIEIRLGVVEEGCQEVYATGFYTAPYHYAGVKPGQPYTGEPGLVSEPGGVRLLEVSVGEKRVVNLKIPSKCRENAMLYFLSLLDVILYLADR</sequence>
<organism evidence="1 2">
    <name type="scientific">Thermogladius calderae (strain DSM 22663 / VKM B-2946 / 1633)</name>
    <dbReference type="NCBI Taxonomy" id="1184251"/>
    <lineage>
        <taxon>Archaea</taxon>
        <taxon>Thermoproteota</taxon>
        <taxon>Thermoprotei</taxon>
        <taxon>Desulfurococcales</taxon>
        <taxon>Desulfurococcaceae</taxon>
        <taxon>Thermogladius</taxon>
    </lineage>
</organism>